<comment type="subcellular location">
    <subcellularLocation>
        <location evidence="1">Endomembrane system</location>
        <topology evidence="1">Multi-pass membrane protein</topology>
    </subcellularLocation>
</comment>
<organism evidence="5 6">
    <name type="scientific">Pseudolactococcus piscium MKFS47</name>
    <dbReference type="NCBI Taxonomy" id="297352"/>
    <lineage>
        <taxon>Bacteria</taxon>
        <taxon>Bacillati</taxon>
        <taxon>Bacillota</taxon>
        <taxon>Bacilli</taxon>
        <taxon>Lactobacillales</taxon>
        <taxon>Streptococcaceae</taxon>
        <taxon>Pseudolactococcus</taxon>
    </lineage>
</organism>
<feature type="transmembrane region" description="Helical" evidence="3">
    <location>
        <begin position="224"/>
        <end position="244"/>
    </location>
</feature>
<feature type="domain" description="EamA" evidence="4">
    <location>
        <begin position="162"/>
        <end position="295"/>
    </location>
</feature>
<evidence type="ECO:0000256" key="3">
    <source>
        <dbReference type="SAM" id="Phobius"/>
    </source>
</evidence>
<dbReference type="InterPro" id="IPR000620">
    <property type="entry name" value="EamA_dom"/>
</dbReference>
<dbReference type="SUPFAM" id="SSF103481">
    <property type="entry name" value="Multidrug resistance efflux transporter EmrE"/>
    <property type="match status" value="2"/>
</dbReference>
<proteinExistence type="inferred from homology"/>
<dbReference type="RefSeq" id="WP_047915729.1">
    <property type="nucleotide sequence ID" value="NZ_LN774769.1"/>
</dbReference>
<protein>
    <submittedName>
        <fullName evidence="5">Putative permease</fullName>
    </submittedName>
</protein>
<feature type="transmembrane region" description="Helical" evidence="3">
    <location>
        <begin position="162"/>
        <end position="181"/>
    </location>
</feature>
<evidence type="ECO:0000256" key="1">
    <source>
        <dbReference type="ARBA" id="ARBA00004127"/>
    </source>
</evidence>
<dbReference type="InterPro" id="IPR037185">
    <property type="entry name" value="EmrE-like"/>
</dbReference>
<dbReference type="EMBL" id="LN774769">
    <property type="protein sequence ID" value="CEN28624.1"/>
    <property type="molecule type" value="Genomic_DNA"/>
</dbReference>
<feature type="transmembrane region" description="Helical" evidence="3">
    <location>
        <begin position="278"/>
        <end position="296"/>
    </location>
</feature>
<keyword evidence="3" id="KW-0812">Transmembrane</keyword>
<feature type="transmembrane region" description="Helical" evidence="3">
    <location>
        <begin position="105"/>
        <end position="125"/>
    </location>
</feature>
<evidence type="ECO:0000313" key="5">
    <source>
        <dbReference type="EMBL" id="CEN28624.1"/>
    </source>
</evidence>
<feature type="transmembrane region" description="Helical" evidence="3">
    <location>
        <begin position="193"/>
        <end position="212"/>
    </location>
</feature>
<comment type="similarity">
    <text evidence="2">Belongs to the EamA transporter family.</text>
</comment>
<feature type="domain" description="EamA" evidence="4">
    <location>
        <begin position="10"/>
        <end position="149"/>
    </location>
</feature>
<dbReference type="STRING" id="1364.LP2241_30442"/>
<feature type="transmembrane region" description="Helical" evidence="3">
    <location>
        <begin position="251"/>
        <end position="272"/>
    </location>
</feature>
<dbReference type="PANTHER" id="PTHR22911">
    <property type="entry name" value="ACYL-MALONYL CONDENSING ENZYME-RELATED"/>
    <property type="match status" value="1"/>
</dbReference>
<dbReference type="AlphaFoldDB" id="A0A0D6DXY2"/>
<evidence type="ECO:0000256" key="2">
    <source>
        <dbReference type="ARBA" id="ARBA00007362"/>
    </source>
</evidence>
<evidence type="ECO:0000259" key="4">
    <source>
        <dbReference type="Pfam" id="PF00892"/>
    </source>
</evidence>
<dbReference type="Proteomes" id="UP000033166">
    <property type="component" value="Chromosome I"/>
</dbReference>
<dbReference type="GO" id="GO:0016020">
    <property type="term" value="C:membrane"/>
    <property type="evidence" value="ECO:0007669"/>
    <property type="project" value="InterPro"/>
</dbReference>
<name>A0A0D6DXY2_9LACT</name>
<gene>
    <name evidence="5" type="ORF">LACPI_1424</name>
</gene>
<feature type="transmembrane region" description="Helical" evidence="3">
    <location>
        <begin position="39"/>
        <end position="60"/>
    </location>
</feature>
<dbReference type="PANTHER" id="PTHR22911:SF79">
    <property type="entry name" value="MOBA-LIKE NTP TRANSFERASE DOMAIN-CONTAINING PROTEIN"/>
    <property type="match status" value="1"/>
</dbReference>
<feature type="transmembrane region" description="Helical" evidence="3">
    <location>
        <begin position="12"/>
        <end position="33"/>
    </location>
</feature>
<sequence length="301" mass="32665">MKNIQSHVFRGTIYAILAGVFWAFSGIFGQLFFQAYADNAMWITSFRLLVAGVILLVVSYLSKPSAFFDILKDKKNIPELISYAIFGVLMLQLSFYASIQVSSAATATVLQFTSPVFLLLYLLIFKHQKLNLKVVVLVIVAMLGIFLLTTHGNLATMTITPLGLGLGLLSAIAVGTCAIIPKRLLQTFDVLNVTGWGMTIAGVVMNIVHPVWVIDFKLTPKSFLLALGVAVIGTAIAFMFNMSAIKYISPVVASVCSAMEPILASVFSIFLFGMSFDLLTGLSMLAVLISVIMLSLEEGKI</sequence>
<keyword evidence="3" id="KW-1133">Transmembrane helix</keyword>
<feature type="transmembrane region" description="Helical" evidence="3">
    <location>
        <begin position="132"/>
        <end position="150"/>
    </location>
</feature>
<keyword evidence="3" id="KW-0472">Membrane</keyword>
<accession>A0A0D6DXY2</accession>
<reference evidence="6" key="1">
    <citation type="submission" date="2015-01" db="EMBL/GenBank/DDBJ databases">
        <authorList>
            <person name="Andreevskaya M."/>
        </authorList>
    </citation>
    <scope>NUCLEOTIDE SEQUENCE [LARGE SCALE GENOMIC DNA]</scope>
    <source>
        <strain evidence="6">MKFS47</strain>
    </source>
</reference>
<dbReference type="HOGENOM" id="CLU_033863_19_0_9"/>
<feature type="transmembrane region" description="Helical" evidence="3">
    <location>
        <begin position="80"/>
        <end position="99"/>
    </location>
</feature>
<dbReference type="KEGG" id="lpk:LACPI_1424"/>
<dbReference type="Pfam" id="PF00892">
    <property type="entry name" value="EamA"/>
    <property type="match status" value="2"/>
</dbReference>
<evidence type="ECO:0000313" key="6">
    <source>
        <dbReference type="Proteomes" id="UP000033166"/>
    </source>
</evidence>